<protein>
    <submittedName>
        <fullName evidence="3">DUF1992 domain-containing protein</fullName>
    </submittedName>
</protein>
<dbReference type="RefSeq" id="WP_367994160.1">
    <property type="nucleotide sequence ID" value="NZ_JBFPJR010000017.1"/>
</dbReference>
<reference evidence="3 4" key="1">
    <citation type="submission" date="2024-07" db="EMBL/GenBank/DDBJ databases">
        <authorList>
            <person name="Lee S."/>
            <person name="Kang M."/>
        </authorList>
    </citation>
    <scope>NUCLEOTIDE SEQUENCE [LARGE SCALE GENOMIC DNA]</scope>
    <source>
        <strain evidence="3 4">DS6</strain>
    </source>
</reference>
<comment type="caution">
    <text evidence="3">The sequence shown here is derived from an EMBL/GenBank/DDBJ whole genome shotgun (WGS) entry which is preliminary data.</text>
</comment>
<keyword evidence="4" id="KW-1185">Reference proteome</keyword>
<evidence type="ECO:0000259" key="2">
    <source>
        <dbReference type="Pfam" id="PF09350"/>
    </source>
</evidence>
<sequence>MPESEDWPQGRPTTPEPAHRGPDVDRRTGSPAAASRIRQQVTWVDLQVKQAIERGEFDDLPGAGRPIEDLDKEHDPDWWLKRLVEREQITGVLPPSLQLRKDDAALDDLLDQQRTEEAARTLVEEFNERVIAARYSLPQGPPLITMPRDVAETLAAWRTRREARAARAAADATDAVRRRPTASGERRRRWWRRSR</sequence>
<evidence type="ECO:0000313" key="4">
    <source>
        <dbReference type="Proteomes" id="UP001556631"/>
    </source>
</evidence>
<organism evidence="3 4">
    <name type="scientific">Nocardioides eburneus</name>
    <dbReference type="NCBI Taxonomy" id="3231482"/>
    <lineage>
        <taxon>Bacteria</taxon>
        <taxon>Bacillati</taxon>
        <taxon>Actinomycetota</taxon>
        <taxon>Actinomycetes</taxon>
        <taxon>Propionibacteriales</taxon>
        <taxon>Nocardioidaceae</taxon>
        <taxon>Nocardioides</taxon>
    </lineage>
</organism>
<gene>
    <name evidence="3" type="ORF">AB3X52_11225</name>
</gene>
<dbReference type="EMBL" id="JBFPJR010000017">
    <property type="protein sequence ID" value="MEX0428192.1"/>
    <property type="molecule type" value="Genomic_DNA"/>
</dbReference>
<feature type="domain" description="DnaJ homologue subfamily C member 28 conserved" evidence="2">
    <location>
        <begin position="43"/>
        <end position="111"/>
    </location>
</feature>
<feature type="region of interest" description="Disordered" evidence="1">
    <location>
        <begin position="166"/>
        <end position="195"/>
    </location>
</feature>
<feature type="region of interest" description="Disordered" evidence="1">
    <location>
        <begin position="1"/>
        <end position="36"/>
    </location>
</feature>
<evidence type="ECO:0000313" key="3">
    <source>
        <dbReference type="EMBL" id="MEX0428192.1"/>
    </source>
</evidence>
<feature type="compositionally biased region" description="Basic and acidic residues" evidence="1">
    <location>
        <begin position="17"/>
        <end position="28"/>
    </location>
</feature>
<proteinExistence type="predicted"/>
<dbReference type="Pfam" id="PF09350">
    <property type="entry name" value="DJC28_CD"/>
    <property type="match status" value="1"/>
</dbReference>
<dbReference type="InterPro" id="IPR018961">
    <property type="entry name" value="DnaJ_homolog_subfam-C_membr-28"/>
</dbReference>
<dbReference type="Proteomes" id="UP001556631">
    <property type="component" value="Unassembled WGS sequence"/>
</dbReference>
<accession>A0ABV3T0M5</accession>
<evidence type="ECO:0000256" key="1">
    <source>
        <dbReference type="SAM" id="MobiDB-lite"/>
    </source>
</evidence>
<feature type="compositionally biased region" description="Basic residues" evidence="1">
    <location>
        <begin position="186"/>
        <end position="195"/>
    </location>
</feature>
<name>A0ABV3T0M5_9ACTN</name>